<evidence type="ECO:0000256" key="1">
    <source>
        <dbReference type="ARBA" id="ARBA00022649"/>
    </source>
</evidence>
<dbReference type="InterPro" id="IPR029060">
    <property type="entry name" value="PIN-like_dom_sf"/>
</dbReference>
<dbReference type="InterPro" id="IPR022907">
    <property type="entry name" value="VapC_family"/>
</dbReference>
<feature type="domain" description="PIN" evidence="6">
    <location>
        <begin position="4"/>
        <end position="124"/>
    </location>
</feature>
<evidence type="ECO:0000256" key="2">
    <source>
        <dbReference type="ARBA" id="ARBA00022722"/>
    </source>
</evidence>
<comment type="similarity">
    <text evidence="5">Belongs to the PINc/VapC protein family.</text>
</comment>
<dbReference type="GO" id="GO:0004540">
    <property type="term" value="F:RNA nuclease activity"/>
    <property type="evidence" value="ECO:0007669"/>
    <property type="project" value="InterPro"/>
</dbReference>
<evidence type="ECO:0000256" key="4">
    <source>
        <dbReference type="ARBA" id="ARBA00022801"/>
    </source>
</evidence>
<dbReference type="AlphaFoldDB" id="A0A560JYU7"/>
<dbReference type="RefSeq" id="WP_145611610.1">
    <property type="nucleotide sequence ID" value="NZ_JARPAF010000002.1"/>
</dbReference>
<keyword evidence="5" id="KW-0460">Magnesium</keyword>
<dbReference type="Proteomes" id="UP000320516">
    <property type="component" value="Unassembled WGS sequence"/>
</dbReference>
<feature type="binding site" evidence="5">
    <location>
        <position position="99"/>
    </location>
    <ligand>
        <name>Mg(2+)</name>
        <dbReference type="ChEBI" id="CHEBI:18420"/>
    </ligand>
</feature>
<dbReference type="SUPFAM" id="SSF88723">
    <property type="entry name" value="PIN domain-like"/>
    <property type="match status" value="1"/>
</dbReference>
<dbReference type="EMBL" id="VITV01000005">
    <property type="protein sequence ID" value="TWB73510.1"/>
    <property type="molecule type" value="Genomic_DNA"/>
</dbReference>
<comment type="caution">
    <text evidence="7">The sequence shown here is derived from an EMBL/GenBank/DDBJ whole genome shotgun (WGS) entry which is preliminary data.</text>
</comment>
<accession>A0A560JYU7</accession>
<evidence type="ECO:0000313" key="8">
    <source>
        <dbReference type="Proteomes" id="UP000320516"/>
    </source>
</evidence>
<dbReference type="Gene3D" id="3.40.50.1010">
    <property type="entry name" value="5'-nuclease"/>
    <property type="match status" value="1"/>
</dbReference>
<dbReference type="GO" id="GO:0090729">
    <property type="term" value="F:toxin activity"/>
    <property type="evidence" value="ECO:0007669"/>
    <property type="project" value="UniProtKB-KW"/>
</dbReference>
<dbReference type="CDD" id="cd09871">
    <property type="entry name" value="PIN_MtVapC28-VapC30-like"/>
    <property type="match status" value="1"/>
</dbReference>
<dbReference type="GO" id="GO:0016787">
    <property type="term" value="F:hydrolase activity"/>
    <property type="evidence" value="ECO:0007669"/>
    <property type="project" value="UniProtKB-KW"/>
</dbReference>
<proteinExistence type="inferred from homology"/>
<comment type="function">
    <text evidence="5">Toxic component of a toxin-antitoxin (TA) system. An RNase.</text>
</comment>
<organism evidence="7 8">
    <name type="scientific">Nitrospirillum amazonense</name>
    <dbReference type="NCBI Taxonomy" id="28077"/>
    <lineage>
        <taxon>Bacteria</taxon>
        <taxon>Pseudomonadati</taxon>
        <taxon>Pseudomonadota</taxon>
        <taxon>Alphaproteobacteria</taxon>
        <taxon>Rhodospirillales</taxon>
        <taxon>Azospirillaceae</taxon>
        <taxon>Nitrospirillum</taxon>
    </lineage>
</organism>
<sequence>MTTIVVDTSAIIEIALGDPLALECAECLHRADGVFISVGTLVETLIVGRRRGVGGRVDRLLQGWRLTEVPVTSDGARKAAEAYDHWGRGIHPASLNMGDCYAYALAKEMNLPLLFVGDDFSKTDEHPAL</sequence>
<gene>
    <name evidence="5" type="primary">vapC</name>
    <name evidence="7" type="ORF">FBZ87_105436</name>
</gene>
<dbReference type="EC" id="3.1.-.-" evidence="5"/>
<keyword evidence="4 5" id="KW-0378">Hydrolase</keyword>
<keyword evidence="3 5" id="KW-0479">Metal-binding</keyword>
<reference evidence="7 8" key="1">
    <citation type="submission" date="2019-06" db="EMBL/GenBank/DDBJ databases">
        <title>Genomic Encyclopedia of Type Strains, Phase IV (KMG-V): Genome sequencing to study the core and pangenomes of soil and plant-associated prokaryotes.</title>
        <authorList>
            <person name="Whitman W."/>
        </authorList>
    </citation>
    <scope>NUCLEOTIDE SEQUENCE [LARGE SCALE GENOMIC DNA]</scope>
    <source>
        <strain evidence="7 8">BR 12005</strain>
    </source>
</reference>
<evidence type="ECO:0000259" key="6">
    <source>
        <dbReference type="Pfam" id="PF01850"/>
    </source>
</evidence>
<dbReference type="GO" id="GO:0000287">
    <property type="term" value="F:magnesium ion binding"/>
    <property type="evidence" value="ECO:0007669"/>
    <property type="project" value="UniProtKB-UniRule"/>
</dbReference>
<keyword evidence="5" id="KW-0800">Toxin</keyword>
<dbReference type="InterPro" id="IPR002716">
    <property type="entry name" value="PIN_dom"/>
</dbReference>
<keyword evidence="1 5" id="KW-1277">Toxin-antitoxin system</keyword>
<keyword evidence="2 5" id="KW-0540">Nuclease</keyword>
<comment type="cofactor">
    <cofactor evidence="5">
        <name>Mg(2+)</name>
        <dbReference type="ChEBI" id="CHEBI:18420"/>
    </cofactor>
</comment>
<name>A0A560JYU7_9PROT</name>
<dbReference type="Pfam" id="PF01850">
    <property type="entry name" value="PIN"/>
    <property type="match status" value="1"/>
</dbReference>
<feature type="binding site" evidence="5">
    <location>
        <position position="7"/>
    </location>
    <ligand>
        <name>Mg(2+)</name>
        <dbReference type="ChEBI" id="CHEBI:18420"/>
    </ligand>
</feature>
<evidence type="ECO:0000256" key="5">
    <source>
        <dbReference type="HAMAP-Rule" id="MF_00265"/>
    </source>
</evidence>
<evidence type="ECO:0000256" key="3">
    <source>
        <dbReference type="ARBA" id="ARBA00022723"/>
    </source>
</evidence>
<protein>
    <recommendedName>
        <fullName evidence="5">Ribonuclease VapC</fullName>
        <shortName evidence="5">RNase VapC</shortName>
        <ecNumber evidence="5">3.1.-.-</ecNumber>
    </recommendedName>
    <alternativeName>
        <fullName evidence="5">Toxin VapC</fullName>
    </alternativeName>
</protein>
<dbReference type="HAMAP" id="MF_00265">
    <property type="entry name" value="VapC_Nob1"/>
    <property type="match status" value="1"/>
</dbReference>
<evidence type="ECO:0000313" key="7">
    <source>
        <dbReference type="EMBL" id="TWB73510.1"/>
    </source>
</evidence>